<keyword evidence="2" id="KW-1185">Reference proteome</keyword>
<name>A0A2P6NBY1_9EUKA</name>
<reference evidence="1 2" key="1">
    <citation type="journal article" date="2018" name="Genome Biol. Evol.">
        <title>Multiple Roots of Fruiting Body Formation in Amoebozoa.</title>
        <authorList>
            <person name="Hillmann F."/>
            <person name="Forbes G."/>
            <person name="Novohradska S."/>
            <person name="Ferling I."/>
            <person name="Riege K."/>
            <person name="Groth M."/>
            <person name="Westermann M."/>
            <person name="Marz M."/>
            <person name="Spaller T."/>
            <person name="Winckler T."/>
            <person name="Schaap P."/>
            <person name="Glockner G."/>
        </authorList>
    </citation>
    <scope>NUCLEOTIDE SEQUENCE [LARGE SCALE GENOMIC DNA]</scope>
    <source>
        <strain evidence="1 2">Jena</strain>
    </source>
</reference>
<dbReference type="FunCoup" id="A0A2P6NBY1">
    <property type="interactions" value="4"/>
</dbReference>
<dbReference type="AlphaFoldDB" id="A0A2P6NBY1"/>
<dbReference type="InParanoid" id="A0A2P6NBY1"/>
<sequence>MTGGRWEVEQGGKCYFCVISGGYVMIGTRPQKTSYEVVENENIPVESYATSPSRSFIKQHLGDKTLDEIDKKVRHIVEIRNKATSGPGKE</sequence>
<organism evidence="1 2">
    <name type="scientific">Planoprotostelium fungivorum</name>
    <dbReference type="NCBI Taxonomy" id="1890364"/>
    <lineage>
        <taxon>Eukaryota</taxon>
        <taxon>Amoebozoa</taxon>
        <taxon>Evosea</taxon>
        <taxon>Variosea</taxon>
        <taxon>Cavosteliida</taxon>
        <taxon>Cavosteliaceae</taxon>
        <taxon>Planoprotostelium</taxon>
    </lineage>
</organism>
<protein>
    <submittedName>
        <fullName evidence="1">Uncharacterized protein</fullName>
    </submittedName>
</protein>
<gene>
    <name evidence="1" type="ORF">PROFUN_10991</name>
</gene>
<dbReference type="EMBL" id="MDYQ01000124">
    <property type="protein sequence ID" value="PRP81461.1"/>
    <property type="molecule type" value="Genomic_DNA"/>
</dbReference>
<evidence type="ECO:0000313" key="2">
    <source>
        <dbReference type="Proteomes" id="UP000241769"/>
    </source>
</evidence>
<dbReference type="Proteomes" id="UP000241769">
    <property type="component" value="Unassembled WGS sequence"/>
</dbReference>
<proteinExistence type="predicted"/>
<evidence type="ECO:0000313" key="1">
    <source>
        <dbReference type="EMBL" id="PRP81461.1"/>
    </source>
</evidence>
<accession>A0A2P6NBY1</accession>
<comment type="caution">
    <text evidence="1">The sequence shown here is derived from an EMBL/GenBank/DDBJ whole genome shotgun (WGS) entry which is preliminary data.</text>
</comment>